<dbReference type="SUPFAM" id="SSF52777">
    <property type="entry name" value="CoA-dependent acyltransferases"/>
    <property type="match status" value="1"/>
</dbReference>
<evidence type="ECO:0000313" key="2">
    <source>
        <dbReference type="Proteomes" id="UP000557717"/>
    </source>
</evidence>
<reference evidence="1 2" key="1">
    <citation type="submission" date="2020-08" db="EMBL/GenBank/DDBJ databases">
        <title>Genomic Encyclopedia of Type Strains, Phase IV (KMG-IV): sequencing the most valuable type-strain genomes for metagenomic binning, comparative biology and taxonomic classification.</title>
        <authorList>
            <person name="Goeker M."/>
        </authorList>
    </citation>
    <scope>NUCLEOTIDE SEQUENCE [LARGE SCALE GENOMIC DNA]</scope>
    <source>
        <strain evidence="1 2">YC6886</strain>
    </source>
</reference>
<sequence>MVPTTLSDGFLLALETHMRRHDQGRHLAATVIELDSPPALGVLERAAECLGQRHPLLHAHIRRGADCIAAWHPGSPASLPVRHHPTGDGDLTGLVTRLLRECRIDILQPGPNLELHLATKQDGSAALILIWPHLLFDAVGIDLLLEEFDSPDKSRRQAWGETAPLPGPSQAWKLAKPMVEEMRTFPAWRIRSGHQSRTAGPPAFRLLRFTRAESTLIRHKMNSTAGELLLLPYFAAVAARAVKSVISTRHPREETALLLSLPVQRISDPTKRPLFQNHMTAWSLLLTHEELADLPGATRSLFKKYGSFLRRKLPAAMDALMALMHRCPSRLYLKPASFYLKGEICSLFHSHTGTFPSRVRSVLGCAITHAYHLPTVSSPPGIGIFFSEYDGQIAATLSWRDLSLHSGEIDALEAQLRHDLGLDQTPSPVPTQP</sequence>
<dbReference type="Proteomes" id="UP000557717">
    <property type="component" value="Unassembled WGS sequence"/>
</dbReference>
<dbReference type="EMBL" id="JACHFD010000031">
    <property type="protein sequence ID" value="MBB5353654.1"/>
    <property type="molecule type" value="Genomic_DNA"/>
</dbReference>
<accession>A0A840VDR7</accession>
<dbReference type="InterPro" id="IPR023213">
    <property type="entry name" value="CAT-like_dom_sf"/>
</dbReference>
<dbReference type="Gene3D" id="3.30.559.10">
    <property type="entry name" value="Chloramphenicol acetyltransferase-like domain"/>
    <property type="match status" value="1"/>
</dbReference>
<evidence type="ECO:0008006" key="3">
    <source>
        <dbReference type="Google" id="ProtNLM"/>
    </source>
</evidence>
<evidence type="ECO:0000313" key="1">
    <source>
        <dbReference type="EMBL" id="MBB5353654.1"/>
    </source>
</evidence>
<protein>
    <recommendedName>
        <fullName evidence="3">Condensation domain-containing protein</fullName>
    </recommendedName>
</protein>
<comment type="caution">
    <text evidence="1">The sequence shown here is derived from an EMBL/GenBank/DDBJ whole genome shotgun (WGS) entry which is preliminary data.</text>
</comment>
<dbReference type="AlphaFoldDB" id="A0A840VDR7"/>
<organism evidence="1 2">
    <name type="scientific">Haloferula luteola</name>
    <dbReference type="NCBI Taxonomy" id="595692"/>
    <lineage>
        <taxon>Bacteria</taxon>
        <taxon>Pseudomonadati</taxon>
        <taxon>Verrucomicrobiota</taxon>
        <taxon>Verrucomicrobiia</taxon>
        <taxon>Verrucomicrobiales</taxon>
        <taxon>Verrucomicrobiaceae</taxon>
        <taxon>Haloferula</taxon>
    </lineage>
</organism>
<proteinExistence type="predicted"/>
<gene>
    <name evidence="1" type="ORF">HNR46_003915</name>
</gene>
<name>A0A840VDR7_9BACT</name>
<keyword evidence="2" id="KW-1185">Reference proteome</keyword>